<accession>A0ABZ1N9W5</accession>
<evidence type="ECO:0000313" key="2">
    <source>
        <dbReference type="EMBL" id="WTY36743.1"/>
    </source>
</evidence>
<organism evidence="2 3">
    <name type="scientific">Nocardia salmonicida</name>
    <dbReference type="NCBI Taxonomy" id="53431"/>
    <lineage>
        <taxon>Bacteria</taxon>
        <taxon>Bacillati</taxon>
        <taxon>Actinomycetota</taxon>
        <taxon>Actinomycetes</taxon>
        <taxon>Mycobacteriales</taxon>
        <taxon>Nocardiaceae</taxon>
        <taxon>Nocardia</taxon>
    </lineage>
</organism>
<protein>
    <submittedName>
        <fullName evidence="2">Uncharacterized protein</fullName>
    </submittedName>
</protein>
<evidence type="ECO:0000256" key="1">
    <source>
        <dbReference type="SAM" id="MobiDB-lite"/>
    </source>
</evidence>
<keyword evidence="3" id="KW-1185">Reference proteome</keyword>
<feature type="region of interest" description="Disordered" evidence="1">
    <location>
        <begin position="1"/>
        <end position="66"/>
    </location>
</feature>
<reference evidence="2 3" key="1">
    <citation type="submission" date="2022-10" db="EMBL/GenBank/DDBJ databases">
        <title>The complete genomes of actinobacterial strains from the NBC collection.</title>
        <authorList>
            <person name="Joergensen T.S."/>
            <person name="Alvarez Arevalo M."/>
            <person name="Sterndorff E.B."/>
            <person name="Faurdal D."/>
            <person name="Vuksanovic O."/>
            <person name="Mourched A.-S."/>
            <person name="Charusanti P."/>
            <person name="Shaw S."/>
            <person name="Blin K."/>
            <person name="Weber T."/>
        </authorList>
    </citation>
    <scope>NUCLEOTIDE SEQUENCE [LARGE SCALE GENOMIC DNA]</scope>
    <source>
        <strain evidence="2 3">NBC_01413</strain>
    </source>
</reference>
<dbReference type="GeneID" id="91379811"/>
<name>A0ABZ1N9W5_9NOCA</name>
<dbReference type="Proteomes" id="UP001621418">
    <property type="component" value="Chromosome"/>
</dbReference>
<evidence type="ECO:0000313" key="3">
    <source>
        <dbReference type="Proteomes" id="UP001621418"/>
    </source>
</evidence>
<dbReference type="RefSeq" id="WP_131816846.1">
    <property type="nucleotide sequence ID" value="NZ_CP108014.1"/>
</dbReference>
<feature type="compositionally biased region" description="Low complexity" evidence="1">
    <location>
        <begin position="29"/>
        <end position="45"/>
    </location>
</feature>
<proteinExistence type="predicted"/>
<feature type="compositionally biased region" description="Low complexity" evidence="1">
    <location>
        <begin position="53"/>
        <end position="66"/>
    </location>
</feature>
<gene>
    <name evidence="2" type="ORF">OG308_02260</name>
</gene>
<dbReference type="EMBL" id="CP109527">
    <property type="protein sequence ID" value="WTY36743.1"/>
    <property type="molecule type" value="Genomic_DNA"/>
</dbReference>
<sequence>MANSRTAINAFPTGPGSLHDPPTEENVHPSSAMATPLSATALPPAETIPPPAKAATTATPPNARFH</sequence>